<dbReference type="PANTHER" id="PTHR43649">
    <property type="entry name" value="ARABINOSE-BINDING PROTEIN-RELATED"/>
    <property type="match status" value="1"/>
</dbReference>
<dbReference type="EMBL" id="AP023440">
    <property type="protein sequence ID" value="BCL26152.1"/>
    <property type="molecule type" value="Genomic_DNA"/>
</dbReference>
<organism evidence="1 2">
    <name type="scientific">Streptomyces aurantiacus</name>
    <dbReference type="NCBI Taxonomy" id="47760"/>
    <lineage>
        <taxon>Bacteria</taxon>
        <taxon>Bacillati</taxon>
        <taxon>Actinomycetota</taxon>
        <taxon>Actinomycetes</taxon>
        <taxon>Kitasatosporales</taxon>
        <taxon>Streptomycetaceae</taxon>
        <taxon>Streptomyces</taxon>
        <taxon>Streptomyces aurantiacus group</taxon>
    </lineage>
</organism>
<dbReference type="SUPFAM" id="SSF53850">
    <property type="entry name" value="Periplasmic binding protein-like II"/>
    <property type="match status" value="1"/>
</dbReference>
<sequence>MTSPTDIIGCAAAPLNNIPQPTSRIPHPSSLIRTALRTHSSGAHMAAAHRPSGTSTGPTRRTVLRQGAALAGGSAAVTALSACGAGEGGGVDADGRVRIEMWHGQTDTGRAAIEDLTARFHRTHPRIRVDLGGGVLADAMLQKITAALASGSFPDIAYVFGSDLASVARSPSVVDLTSTFHSGPVPWDEFWAPAREAVTLNGQVRAAPALIDSLAVVCNKKLFRDAGLPLPRTGWSWNDFVQTASKLTDHQRGVFGTGWPGVGDEDTVWRLWPMIWDLGGDVVSRDGRRIGFEDTGLKALQTVEALVKAQSVYVDPKPGSEQMYRVFLSGRMGMAVTGPWQLPDIRQAKVDYHVVPLPSYSGRPITISGPDTWTVFDNGAARVEAARTFVTWLSKPAQDVRWDIEAGSLPMTRSTQALPEWQKQEADTPGLQVFTKSLESARVRPVHPAYPKISQSLGQAITAVLLGRSSPAKALRDCAEEANAALLIPR</sequence>
<accession>A0A7G1NUB9</accession>
<proteinExistence type="predicted"/>
<dbReference type="Proteomes" id="UP000516444">
    <property type="component" value="Chromosome"/>
</dbReference>
<gene>
    <name evidence="1" type="ORF">GCM10017557_10110</name>
</gene>
<dbReference type="InterPro" id="IPR050490">
    <property type="entry name" value="Bact_solute-bd_prot1"/>
</dbReference>
<evidence type="ECO:0000313" key="1">
    <source>
        <dbReference type="EMBL" id="BCL26152.1"/>
    </source>
</evidence>
<dbReference type="KEGG" id="sgm:GCM10017557_10110"/>
<dbReference type="CDD" id="cd14748">
    <property type="entry name" value="PBP2_UgpB"/>
    <property type="match status" value="1"/>
</dbReference>
<dbReference type="Pfam" id="PF01547">
    <property type="entry name" value="SBP_bac_1"/>
    <property type="match status" value="1"/>
</dbReference>
<keyword evidence="2" id="KW-1185">Reference proteome</keyword>
<dbReference type="PANTHER" id="PTHR43649:SF30">
    <property type="entry name" value="ABC TRANSPORTER SUBSTRATE-BINDING PROTEIN"/>
    <property type="match status" value="1"/>
</dbReference>
<evidence type="ECO:0000313" key="2">
    <source>
        <dbReference type="Proteomes" id="UP000516444"/>
    </source>
</evidence>
<dbReference type="AlphaFoldDB" id="A0A7G1NUB9"/>
<dbReference type="InterPro" id="IPR006059">
    <property type="entry name" value="SBP"/>
</dbReference>
<dbReference type="Gene3D" id="3.40.190.10">
    <property type="entry name" value="Periplasmic binding protein-like II"/>
    <property type="match status" value="1"/>
</dbReference>
<protein>
    <submittedName>
        <fullName evidence="1">ABC transporter substrate-binding protein</fullName>
    </submittedName>
</protein>
<name>A0A7G1NUB9_9ACTN</name>
<reference evidence="1 2" key="1">
    <citation type="journal article" date="2014" name="Int. J. Syst. Evol. Microbiol.">
        <title>Complete genome sequence of Corynebacterium casei LMG S-19264T (=DSM 44701T), isolated from a smear-ripened cheese.</title>
        <authorList>
            <consortium name="US DOE Joint Genome Institute (JGI-PGF)"/>
            <person name="Walter F."/>
            <person name="Albersmeier A."/>
            <person name="Kalinowski J."/>
            <person name="Ruckert C."/>
        </authorList>
    </citation>
    <scope>NUCLEOTIDE SEQUENCE [LARGE SCALE GENOMIC DNA]</scope>
    <source>
        <strain evidence="1 2">JCM 4677</strain>
    </source>
</reference>